<protein>
    <recommendedName>
        <fullName evidence="5">tRNA-binding domain-containing protein</fullName>
    </recommendedName>
</protein>
<dbReference type="InterPro" id="IPR012340">
    <property type="entry name" value="NA-bd_OB-fold"/>
</dbReference>
<dbReference type="GeneID" id="33568651"/>
<dbReference type="Gene3D" id="2.40.50.140">
    <property type="entry name" value="Nucleic acid-binding proteins"/>
    <property type="match status" value="1"/>
</dbReference>
<dbReference type="InParanoid" id="A0A1Y2GEP1"/>
<reference evidence="6 7" key="1">
    <citation type="submission" date="2016-07" db="EMBL/GenBank/DDBJ databases">
        <title>Pervasive Adenine N6-methylation of Active Genes in Fungi.</title>
        <authorList>
            <consortium name="DOE Joint Genome Institute"/>
            <person name="Mondo S.J."/>
            <person name="Dannebaum R.O."/>
            <person name="Kuo R.C."/>
            <person name="Labutti K."/>
            <person name="Haridas S."/>
            <person name="Kuo A."/>
            <person name="Salamov A."/>
            <person name="Ahrendt S.R."/>
            <person name="Lipzen A."/>
            <person name="Sullivan W."/>
            <person name="Andreopoulos W.B."/>
            <person name="Clum A."/>
            <person name="Lindquist E."/>
            <person name="Daum C."/>
            <person name="Ramamoorthy G.K."/>
            <person name="Gryganskyi A."/>
            <person name="Culley D."/>
            <person name="Magnuson J.K."/>
            <person name="James T.Y."/>
            <person name="O'Malley M.A."/>
            <person name="Stajich J.E."/>
            <person name="Spatafora J.W."/>
            <person name="Visel A."/>
            <person name="Grigoriev I.V."/>
        </authorList>
    </citation>
    <scope>NUCLEOTIDE SEQUENCE [LARGE SCALE GENOMIC DNA]</scope>
    <source>
        <strain evidence="6 7">NRRL 3116</strain>
    </source>
</reference>
<proteinExistence type="predicted"/>
<dbReference type="STRING" id="64571.A0A1Y2GEP1"/>
<comment type="caution">
    <text evidence="6">The sequence shown here is derived from an EMBL/GenBank/DDBJ whole genome shotgun (WGS) entry which is preliminary data.</text>
</comment>
<evidence type="ECO:0000313" key="6">
    <source>
        <dbReference type="EMBL" id="ORZ07306.1"/>
    </source>
</evidence>
<evidence type="ECO:0000256" key="2">
    <source>
        <dbReference type="ARBA" id="ARBA00022555"/>
    </source>
</evidence>
<dbReference type="AlphaFoldDB" id="A0A1Y2GEP1"/>
<sequence length="225" mass="24316">MGSSAVSPSLTSMILNQGNSAEPHLSDAVTAIVKDQNNKAKAEDGSNEEDHISKLDIRVGIVRSVSAHPGAESLYIEQVDLGDKEADVPKEPRTIVSGLVRYVPKDYLEGRAVIVVGNMKPSKLRGVVSEGMLLCAMEQDLNGEVIKVGLLEPAEGSRPGDKITFEGYTDEATIPAAVLTPKRKWFEKSRVHFYVKNGVAYYKGSPFKSAQGLVRCKTISEGQIS</sequence>
<keyword evidence="1" id="KW-0963">Cytoplasm</keyword>
<accession>A0A1Y2GEP1</accession>
<gene>
    <name evidence="6" type="ORF">BCR41DRAFT_373737</name>
</gene>
<keyword evidence="3 4" id="KW-0694">RNA-binding</keyword>
<name>A0A1Y2GEP1_9FUNG</name>
<evidence type="ECO:0000256" key="4">
    <source>
        <dbReference type="PROSITE-ProRule" id="PRU00209"/>
    </source>
</evidence>
<dbReference type="PANTHER" id="PTHR11586:SF43">
    <property type="entry name" value="TYROSINE--TRNA LIGASE, CYTOPLASMIC"/>
    <property type="match status" value="1"/>
</dbReference>
<dbReference type="SUPFAM" id="SSF50249">
    <property type="entry name" value="Nucleic acid-binding proteins"/>
    <property type="match status" value="1"/>
</dbReference>
<dbReference type="RefSeq" id="XP_021877969.1">
    <property type="nucleotide sequence ID" value="XM_022026808.1"/>
</dbReference>
<feature type="domain" description="TRNA-binding" evidence="5">
    <location>
        <begin position="51"/>
        <end position="164"/>
    </location>
</feature>
<dbReference type="GO" id="GO:0004831">
    <property type="term" value="F:tyrosine-tRNA ligase activity"/>
    <property type="evidence" value="ECO:0007669"/>
    <property type="project" value="TreeGrafter"/>
</dbReference>
<evidence type="ECO:0000256" key="3">
    <source>
        <dbReference type="ARBA" id="ARBA00022884"/>
    </source>
</evidence>
<dbReference type="InterPro" id="IPR051270">
    <property type="entry name" value="Tyrosine-tRNA_ligase_regulator"/>
</dbReference>
<dbReference type="InterPro" id="IPR002547">
    <property type="entry name" value="tRNA-bd_dom"/>
</dbReference>
<dbReference type="PANTHER" id="PTHR11586">
    <property type="entry name" value="TRNA-AMINOACYLATION COFACTOR ARC1 FAMILY MEMBER"/>
    <property type="match status" value="1"/>
</dbReference>
<dbReference type="EMBL" id="MCFF01000042">
    <property type="protein sequence ID" value="ORZ07306.1"/>
    <property type="molecule type" value="Genomic_DNA"/>
</dbReference>
<dbReference type="GO" id="GO:0000049">
    <property type="term" value="F:tRNA binding"/>
    <property type="evidence" value="ECO:0007669"/>
    <property type="project" value="UniProtKB-UniRule"/>
</dbReference>
<dbReference type="Proteomes" id="UP000193648">
    <property type="component" value="Unassembled WGS sequence"/>
</dbReference>
<evidence type="ECO:0000256" key="1">
    <source>
        <dbReference type="ARBA" id="ARBA00022490"/>
    </source>
</evidence>
<dbReference type="PROSITE" id="PS50886">
    <property type="entry name" value="TRBD"/>
    <property type="match status" value="1"/>
</dbReference>
<keyword evidence="7" id="KW-1185">Reference proteome</keyword>
<evidence type="ECO:0000313" key="7">
    <source>
        <dbReference type="Proteomes" id="UP000193648"/>
    </source>
</evidence>
<dbReference type="OrthoDB" id="19141at2759"/>
<dbReference type="Pfam" id="PF01588">
    <property type="entry name" value="tRNA_bind"/>
    <property type="match status" value="1"/>
</dbReference>
<evidence type="ECO:0000259" key="5">
    <source>
        <dbReference type="PROSITE" id="PS50886"/>
    </source>
</evidence>
<keyword evidence="2 4" id="KW-0820">tRNA-binding</keyword>
<organism evidence="6 7">
    <name type="scientific">Lobosporangium transversale</name>
    <dbReference type="NCBI Taxonomy" id="64571"/>
    <lineage>
        <taxon>Eukaryota</taxon>
        <taxon>Fungi</taxon>
        <taxon>Fungi incertae sedis</taxon>
        <taxon>Mucoromycota</taxon>
        <taxon>Mortierellomycotina</taxon>
        <taxon>Mortierellomycetes</taxon>
        <taxon>Mortierellales</taxon>
        <taxon>Mortierellaceae</taxon>
        <taxon>Lobosporangium</taxon>
    </lineage>
</organism>